<name>A0A080M0H0_9PROT</name>
<evidence type="ECO:0000313" key="1">
    <source>
        <dbReference type="EMBL" id="KFB73835.1"/>
    </source>
</evidence>
<dbReference type="EMBL" id="JDVG02000152">
    <property type="protein sequence ID" value="KFB73835.1"/>
    <property type="molecule type" value="Genomic_DNA"/>
</dbReference>
<organism evidence="1 2">
    <name type="scientific">Candidatus Accumulibacter phosphatis</name>
    <dbReference type="NCBI Taxonomy" id="327160"/>
    <lineage>
        <taxon>Bacteria</taxon>
        <taxon>Pseudomonadati</taxon>
        <taxon>Pseudomonadota</taxon>
        <taxon>Betaproteobacteria</taxon>
        <taxon>Candidatus Accumulibacter</taxon>
    </lineage>
</organism>
<sequence>MDCPPTRARVLDYGLRWGIEPMFSDLKSRGFELAESHLEQAKRLDKMLLIMALALHWCVRVGWKDQLERPNPLEKKAQEQTPDDHWSVRKMLRSRLSWFNRGLRKLYRLVETGSPLPPFWVPT</sequence>
<reference evidence="1 2" key="1">
    <citation type="submission" date="2014-02" db="EMBL/GenBank/DDBJ databases">
        <title>Expanding our view of genomic diversity in Candidatus Accumulibacter clades.</title>
        <authorList>
            <person name="Skennerton C.T."/>
            <person name="Barr J.J."/>
            <person name="Slater F.R."/>
            <person name="Bond P.L."/>
            <person name="Tyson G.W."/>
        </authorList>
    </citation>
    <scope>NUCLEOTIDE SEQUENCE [LARGE SCALE GENOMIC DNA]</scope>
    <source>
        <strain evidence="2">BA-91</strain>
    </source>
</reference>
<dbReference type="AlphaFoldDB" id="A0A080M0H0"/>
<proteinExistence type="predicted"/>
<dbReference type="SUPFAM" id="SSF53098">
    <property type="entry name" value="Ribonuclease H-like"/>
    <property type="match status" value="1"/>
</dbReference>
<protein>
    <recommendedName>
        <fullName evidence="3">Mobile element protein</fullName>
    </recommendedName>
</protein>
<comment type="caution">
    <text evidence="1">The sequence shown here is derived from an EMBL/GenBank/DDBJ whole genome shotgun (WGS) entry which is preliminary data.</text>
</comment>
<evidence type="ECO:0000313" key="2">
    <source>
        <dbReference type="Proteomes" id="UP000020077"/>
    </source>
</evidence>
<dbReference type="Proteomes" id="UP000020077">
    <property type="component" value="Unassembled WGS sequence"/>
</dbReference>
<accession>A0A080M0H0</accession>
<dbReference type="InterPro" id="IPR012337">
    <property type="entry name" value="RNaseH-like_sf"/>
</dbReference>
<evidence type="ECO:0008006" key="3">
    <source>
        <dbReference type="Google" id="ProtNLM"/>
    </source>
</evidence>
<gene>
    <name evidence="1" type="ORF">AW09_000892</name>
</gene>